<reference evidence="6" key="2">
    <citation type="submission" date="2015-08" db="UniProtKB">
        <authorList>
            <consortium name="WormBaseParasite"/>
        </authorList>
    </citation>
    <scope>IDENTIFICATION</scope>
</reference>
<dbReference type="SMART" id="SM00175">
    <property type="entry name" value="RAB"/>
    <property type="match status" value="1"/>
</dbReference>
<evidence type="ECO:0000256" key="2">
    <source>
        <dbReference type="ARBA" id="ARBA00022741"/>
    </source>
</evidence>
<dbReference type="SMART" id="SM00173">
    <property type="entry name" value="RAS"/>
    <property type="match status" value="1"/>
</dbReference>
<evidence type="ECO:0000256" key="3">
    <source>
        <dbReference type="ARBA" id="ARBA00023134"/>
    </source>
</evidence>
<dbReference type="InterPro" id="IPR027417">
    <property type="entry name" value="P-loop_NTPase"/>
</dbReference>
<proteinExistence type="inferred from homology"/>
<protein>
    <submittedName>
        <fullName evidence="6">P-loop containing nucleoside triphosphate hydrolase protein</fullName>
    </submittedName>
</protein>
<accession>A0A0K0F9G3</accession>
<keyword evidence="2" id="KW-0547">Nucleotide-binding</keyword>
<dbReference type="GO" id="GO:0032794">
    <property type="term" value="F:GTPase activating protein binding"/>
    <property type="evidence" value="ECO:0007669"/>
    <property type="project" value="TreeGrafter"/>
</dbReference>
<dbReference type="Pfam" id="PF00071">
    <property type="entry name" value="Ras"/>
    <property type="match status" value="1"/>
</dbReference>
<dbReference type="GO" id="GO:0005525">
    <property type="term" value="F:GTP binding"/>
    <property type="evidence" value="ECO:0007669"/>
    <property type="project" value="UniProtKB-KW"/>
</dbReference>
<keyword evidence="3" id="KW-0342">GTP-binding</keyword>
<evidence type="ECO:0000256" key="4">
    <source>
        <dbReference type="SAM" id="MobiDB-lite"/>
    </source>
</evidence>
<dbReference type="InterPro" id="IPR005225">
    <property type="entry name" value="Small_GTP-bd"/>
</dbReference>
<dbReference type="PANTHER" id="PTHR46152">
    <property type="entry name" value="NF-KAPPA-B INHIBITOR-INTERACTING RAS-LIKE PROTEIN"/>
    <property type="match status" value="1"/>
</dbReference>
<dbReference type="NCBIfam" id="TIGR00231">
    <property type="entry name" value="small_GTP"/>
    <property type="match status" value="1"/>
</dbReference>
<dbReference type="SUPFAM" id="SSF52540">
    <property type="entry name" value="P-loop containing nucleoside triphosphate hydrolases"/>
    <property type="match status" value="1"/>
</dbReference>
<organism evidence="5 6">
    <name type="scientific">Strongyloides venezuelensis</name>
    <name type="common">Threadworm</name>
    <dbReference type="NCBI Taxonomy" id="75913"/>
    <lineage>
        <taxon>Eukaryota</taxon>
        <taxon>Metazoa</taxon>
        <taxon>Ecdysozoa</taxon>
        <taxon>Nematoda</taxon>
        <taxon>Chromadorea</taxon>
        <taxon>Rhabditida</taxon>
        <taxon>Tylenchina</taxon>
        <taxon>Panagrolaimomorpha</taxon>
        <taxon>Strongyloidoidea</taxon>
        <taxon>Strongyloididae</taxon>
        <taxon>Strongyloides</taxon>
    </lineage>
</organism>
<dbReference type="PROSITE" id="PS51419">
    <property type="entry name" value="RAB"/>
    <property type="match status" value="1"/>
</dbReference>
<dbReference type="PANTHER" id="PTHR46152:SF3">
    <property type="entry name" value="NF-KAPPA-B INHIBITOR-INTERACTING RAS-LIKE PROTEIN"/>
    <property type="match status" value="1"/>
</dbReference>
<dbReference type="GO" id="GO:0043124">
    <property type="term" value="P:negative regulation of canonical NF-kappaB signal transduction"/>
    <property type="evidence" value="ECO:0007669"/>
    <property type="project" value="InterPro"/>
</dbReference>
<sequence>MAKSYDRQESIVLPLPSDYHSDKSPPKESLIEIPPEPEKTSNLRKLSKVGFKASIVGKLFFTKNTKPIQNSQEPIQEEEKIDNSIAHPTNSHQQPNLDRRKVSVFSVEPNSSEGKFLENYKKNKRFSIATALDLPLDSKVLKTIEDDTLFTSEEDSEDEGIEKEVISKVPKNIGNTSPLYGSVKRTILRRNTIFAFDNLRRGSSDSNTVIEEEEEEENNRENSTRKNSAILRRRSTYDKTTMRKTIKIVVLGAKRCGKSSFIQQLVYGISPKNDEYTETIEDIYHLQIETPERGREWYILYDTTGVCDYKPMEIKKTYIQIADAIILMFSVKDYESFNKMDILKKNIDKYLGKERQSVPIIVVGTMCDLNGKKIDTEFSSTWANKEHVKLFEVSNLDRKQLLEIIQYIGSSNCHSHKESKFSFSKKLKPEKSSAAILMDI</sequence>
<feature type="region of interest" description="Disordered" evidence="4">
    <location>
        <begin position="205"/>
        <end position="230"/>
    </location>
</feature>
<dbReference type="Proteomes" id="UP000035680">
    <property type="component" value="Unassembled WGS sequence"/>
</dbReference>
<feature type="compositionally biased region" description="Basic and acidic residues" evidence="4">
    <location>
        <begin position="19"/>
        <end position="39"/>
    </location>
</feature>
<dbReference type="InterPro" id="IPR001806">
    <property type="entry name" value="Small_GTPase"/>
</dbReference>
<dbReference type="PRINTS" id="PR00449">
    <property type="entry name" value="RASTRNSFRMNG"/>
</dbReference>
<dbReference type="GO" id="GO:0003924">
    <property type="term" value="F:GTPase activity"/>
    <property type="evidence" value="ECO:0007669"/>
    <property type="project" value="InterPro"/>
</dbReference>
<dbReference type="Gene3D" id="3.40.50.300">
    <property type="entry name" value="P-loop containing nucleotide triphosphate hydrolases"/>
    <property type="match status" value="1"/>
</dbReference>
<evidence type="ECO:0000256" key="1">
    <source>
        <dbReference type="ARBA" id="ARBA00008094"/>
    </source>
</evidence>
<keyword evidence="5" id="KW-1185">Reference proteome</keyword>
<dbReference type="InterPro" id="IPR042227">
    <property type="entry name" value="KBRS"/>
</dbReference>
<feature type="region of interest" description="Disordered" evidence="4">
    <location>
        <begin position="1"/>
        <end position="39"/>
    </location>
</feature>
<comment type="similarity">
    <text evidence="1">Belongs to the small GTPase superfamily. Ras family. KappaB-Ras subfamily.</text>
</comment>
<name>A0A0K0F9G3_STRVS</name>
<dbReference type="AlphaFoldDB" id="A0A0K0F9G3"/>
<dbReference type="STRING" id="75913.A0A0K0F9G3"/>
<evidence type="ECO:0000313" key="6">
    <source>
        <dbReference type="WBParaSite" id="SVE_0546400.1"/>
    </source>
</evidence>
<evidence type="ECO:0000313" key="5">
    <source>
        <dbReference type="Proteomes" id="UP000035680"/>
    </source>
</evidence>
<reference evidence="5" key="1">
    <citation type="submission" date="2014-07" db="EMBL/GenBank/DDBJ databases">
        <authorList>
            <person name="Martin A.A"/>
            <person name="De Silva N."/>
        </authorList>
    </citation>
    <scope>NUCLEOTIDE SEQUENCE</scope>
</reference>
<dbReference type="PROSITE" id="PS51421">
    <property type="entry name" value="RAS"/>
    <property type="match status" value="1"/>
</dbReference>
<dbReference type="WBParaSite" id="SVE_0546400.1">
    <property type="protein sequence ID" value="SVE_0546400.1"/>
    <property type="gene ID" value="SVE_0546400"/>
</dbReference>
<dbReference type="GO" id="GO:0032484">
    <property type="term" value="P:Ral protein signal transduction"/>
    <property type="evidence" value="ECO:0007669"/>
    <property type="project" value="TreeGrafter"/>
</dbReference>